<evidence type="ECO:0000256" key="4">
    <source>
        <dbReference type="ARBA" id="ARBA00022737"/>
    </source>
</evidence>
<keyword evidence="4" id="KW-0677">Repeat</keyword>
<evidence type="ECO:0000256" key="6">
    <source>
        <dbReference type="ARBA" id="ARBA00023203"/>
    </source>
</evidence>
<dbReference type="Pfam" id="PF00307">
    <property type="entry name" value="CH"/>
    <property type="match status" value="2"/>
</dbReference>
<organism evidence="9">
    <name type="scientific">Lamprotornis superbus</name>
    <dbReference type="NCBI Taxonomy" id="245042"/>
    <lineage>
        <taxon>Eukaryota</taxon>
        <taxon>Metazoa</taxon>
        <taxon>Chordata</taxon>
        <taxon>Craniata</taxon>
        <taxon>Vertebrata</taxon>
        <taxon>Euteleostomi</taxon>
        <taxon>Archelosauria</taxon>
        <taxon>Archosauria</taxon>
        <taxon>Dinosauria</taxon>
        <taxon>Saurischia</taxon>
        <taxon>Theropoda</taxon>
        <taxon>Coelurosauria</taxon>
        <taxon>Aves</taxon>
        <taxon>Neognathae</taxon>
        <taxon>Neoaves</taxon>
        <taxon>Telluraves</taxon>
        <taxon>Australaves</taxon>
        <taxon>Passeriformes</taxon>
        <taxon>Sturnidae</taxon>
        <taxon>Lamprotornis</taxon>
    </lineage>
</organism>
<dbReference type="GO" id="GO:0034446">
    <property type="term" value="P:substrate adhesion-dependent cell spreading"/>
    <property type="evidence" value="ECO:0007669"/>
    <property type="project" value="TreeGrafter"/>
</dbReference>
<dbReference type="Gene3D" id="1.10.418.10">
    <property type="entry name" value="Calponin-like domain"/>
    <property type="match status" value="2"/>
</dbReference>
<evidence type="ECO:0000259" key="8">
    <source>
        <dbReference type="PROSITE" id="PS50021"/>
    </source>
</evidence>
<keyword evidence="7" id="KW-0206">Cytoskeleton</keyword>
<dbReference type="PROSITE" id="PS50021">
    <property type="entry name" value="CH"/>
    <property type="match status" value="2"/>
</dbReference>
<keyword evidence="11" id="KW-1185">Reference proteome</keyword>
<evidence type="ECO:0000313" key="9">
    <source>
        <dbReference type="EMBL" id="KAG0115853.1"/>
    </source>
</evidence>
<evidence type="ECO:0000256" key="7">
    <source>
        <dbReference type="ARBA" id="ARBA00023212"/>
    </source>
</evidence>
<keyword evidence="6" id="KW-0009">Actin-binding</keyword>
<dbReference type="InterPro" id="IPR036872">
    <property type="entry name" value="CH_dom_sf"/>
</dbReference>
<dbReference type="EMBL" id="JADDUC010000198">
    <property type="protein sequence ID" value="KAG0115853.1"/>
    <property type="molecule type" value="Genomic_DNA"/>
</dbReference>
<feature type="domain" description="Calponin-homology (CH)" evidence="8">
    <location>
        <begin position="211"/>
        <end position="318"/>
    </location>
</feature>
<feature type="domain" description="Calponin-homology (CH)" evidence="8">
    <location>
        <begin position="44"/>
        <end position="151"/>
    </location>
</feature>
<keyword evidence="5" id="KW-0130">Cell adhesion</keyword>
<dbReference type="SUPFAM" id="SSF47576">
    <property type="entry name" value="Calponin-homology domain, CH-domain"/>
    <property type="match status" value="1"/>
</dbReference>
<dbReference type="GO" id="GO:0003779">
    <property type="term" value="F:actin binding"/>
    <property type="evidence" value="ECO:0007669"/>
    <property type="project" value="UniProtKB-KW"/>
</dbReference>
<dbReference type="InterPro" id="IPR028433">
    <property type="entry name" value="Parvin"/>
</dbReference>
<evidence type="ECO:0000256" key="1">
    <source>
        <dbReference type="ARBA" id="ARBA00004245"/>
    </source>
</evidence>
<dbReference type="GO" id="GO:0071963">
    <property type="term" value="P:establishment or maintenance of cell polarity regulating cell shape"/>
    <property type="evidence" value="ECO:0007669"/>
    <property type="project" value="TreeGrafter"/>
</dbReference>
<dbReference type="GO" id="GO:0005737">
    <property type="term" value="C:cytoplasm"/>
    <property type="evidence" value="ECO:0007669"/>
    <property type="project" value="TreeGrafter"/>
</dbReference>
<name>A0A835NIS9_9PASS</name>
<dbReference type="InterPro" id="IPR001715">
    <property type="entry name" value="CH_dom"/>
</dbReference>
<accession>A0A835NIS9</accession>
<evidence type="ECO:0000256" key="2">
    <source>
        <dbReference type="ARBA" id="ARBA00005666"/>
    </source>
</evidence>
<evidence type="ECO:0000256" key="3">
    <source>
        <dbReference type="ARBA" id="ARBA00022490"/>
    </source>
</evidence>
<evidence type="ECO:0000313" key="10">
    <source>
        <dbReference type="EMBL" id="KAI1238877.1"/>
    </source>
</evidence>
<gene>
    <name evidence="10" type="ORF">IHE44_0011968</name>
    <name evidence="9" type="ORF">IHE44_005055</name>
</gene>
<dbReference type="GO" id="GO:0005925">
    <property type="term" value="C:focal adhesion"/>
    <property type="evidence" value="ECO:0007669"/>
    <property type="project" value="TreeGrafter"/>
</dbReference>
<feature type="non-terminal residue" evidence="9">
    <location>
        <position position="433"/>
    </location>
</feature>
<comment type="subcellular location">
    <subcellularLocation>
        <location evidence="1">Cytoplasm</location>
        <location evidence="1">Cytoskeleton</location>
    </subcellularLocation>
</comment>
<dbReference type="EMBL" id="JADDUC020000005">
    <property type="protein sequence ID" value="KAI1238877.1"/>
    <property type="molecule type" value="Genomic_DNA"/>
</dbReference>
<dbReference type="PANTHER" id="PTHR12114:SF1">
    <property type="entry name" value="GAMMA-PARVIN"/>
    <property type="match status" value="1"/>
</dbReference>
<dbReference type="GO" id="GO:0015629">
    <property type="term" value="C:actin cytoskeleton"/>
    <property type="evidence" value="ECO:0007669"/>
    <property type="project" value="TreeGrafter"/>
</dbReference>
<keyword evidence="3" id="KW-0963">Cytoplasm</keyword>
<reference evidence="10 11" key="2">
    <citation type="journal article" date="2021" name="J. Hered.">
        <title>Feather Gene Expression Elucidates the Developmental Basis of Plumage Iridescence in African Starlings.</title>
        <authorList>
            <person name="Rubenstein D.R."/>
            <person name="Corvelo A."/>
            <person name="MacManes M.D."/>
            <person name="Maia R."/>
            <person name="Narzisi G."/>
            <person name="Rousaki A."/>
            <person name="Vandenabeele P."/>
            <person name="Shawkey M.D."/>
            <person name="Solomon J."/>
        </authorList>
    </citation>
    <scope>NUCLEOTIDE SEQUENCE [LARGE SCALE GENOMIC DNA]</scope>
    <source>
        <strain evidence="10">SS15</strain>
    </source>
</reference>
<sequence length="433" mass="47459">MDPDFLNALTQSSTLDRFLAEDVIIKGEKRKLIKQSSSNNPKLEELKLFLTEWINRTLKEEHIVVKSLEEDLYDGLVLHHLLENLGSLKLDVDRIALTEKKQRQKLSVILEAVAKCLQLEESQLKWSVESILAKDLLSTLHLLVAIAKHFEPTLALPPNVQVETITIEATSGGLKTSNAVEYITENKENIEVQSRNDAFDELFSCAPDKLDAVKKALLQFVDQHVGKLGLNVKDIESQFSDGVILLLLIGQLEGYFLNLRNFFLTPASTMEMFHNVNLALELLAEGGLLNFPVNSEASAKLCPAPIAALIQTLASRDANLCQACCERESHICTLSAVGGGQSWLASAAGGGRGHYSFPPPLTAESSPQALLGEFVQPPSPASQQFPLDAPSVAFSSWEAILNLLPCAGDQNSVPICDSRHMAWARKKDTSAGR</sequence>
<protein>
    <recommendedName>
        <fullName evidence="8">Calponin-homology (CH) domain-containing protein</fullName>
    </recommendedName>
</protein>
<dbReference type="GO" id="GO:0030036">
    <property type="term" value="P:actin cytoskeleton organization"/>
    <property type="evidence" value="ECO:0007669"/>
    <property type="project" value="InterPro"/>
</dbReference>
<comment type="similarity">
    <text evidence="2">Belongs to the parvin family.</text>
</comment>
<evidence type="ECO:0000313" key="11">
    <source>
        <dbReference type="Proteomes" id="UP000618051"/>
    </source>
</evidence>
<dbReference type="PANTHER" id="PTHR12114">
    <property type="entry name" value="PARVIN"/>
    <property type="match status" value="1"/>
</dbReference>
<dbReference type="OrthoDB" id="2099265at2759"/>
<reference evidence="10" key="3">
    <citation type="submission" date="2022-01" db="EMBL/GenBank/DDBJ databases">
        <authorList>
            <person name="Rubenstein D.R."/>
        </authorList>
    </citation>
    <scope>NUCLEOTIDE SEQUENCE</scope>
    <source>
        <strain evidence="10">SS15</strain>
        <tissue evidence="10">Liver</tissue>
    </source>
</reference>
<dbReference type="GO" id="GO:0030031">
    <property type="term" value="P:cell projection assembly"/>
    <property type="evidence" value="ECO:0007669"/>
    <property type="project" value="TreeGrafter"/>
</dbReference>
<comment type="caution">
    <text evidence="9">The sequence shown here is derived from an EMBL/GenBank/DDBJ whole genome shotgun (WGS) entry which is preliminary data.</text>
</comment>
<dbReference type="FunFam" id="1.10.418.10:FF:000011">
    <property type="entry name" value="Parvin, beta"/>
    <property type="match status" value="1"/>
</dbReference>
<reference evidence="9" key="1">
    <citation type="submission" date="2020-10" db="EMBL/GenBank/DDBJ databases">
        <title>Feather gene expression reveals the developmental basis of iridescence in African starlings.</title>
        <authorList>
            <person name="Rubenstein D.R."/>
        </authorList>
    </citation>
    <scope>NUCLEOTIDE SEQUENCE</scope>
    <source>
        <strain evidence="9">SS15</strain>
        <tissue evidence="9">Liver</tissue>
    </source>
</reference>
<dbReference type="Proteomes" id="UP000618051">
    <property type="component" value="Unassembled WGS sequence"/>
</dbReference>
<evidence type="ECO:0000256" key="5">
    <source>
        <dbReference type="ARBA" id="ARBA00022889"/>
    </source>
</evidence>
<dbReference type="AlphaFoldDB" id="A0A835NIS9"/>
<proteinExistence type="inferred from homology"/>
<dbReference type="CDD" id="cd21305">
    <property type="entry name" value="CH_PARVG_rpt1"/>
    <property type="match status" value="1"/>
</dbReference>